<dbReference type="EMBL" id="JAQQXT010000008">
    <property type="protein sequence ID" value="MDC8772857.1"/>
    <property type="molecule type" value="Genomic_DNA"/>
</dbReference>
<dbReference type="InterPro" id="IPR002505">
    <property type="entry name" value="PTA_PTB"/>
</dbReference>
<dbReference type="Proteomes" id="UP001221189">
    <property type="component" value="Unassembled WGS sequence"/>
</dbReference>
<evidence type="ECO:0000256" key="2">
    <source>
        <dbReference type="ARBA" id="ARBA00023315"/>
    </source>
</evidence>
<keyword evidence="2" id="KW-0012">Acyltransferase</keyword>
<protein>
    <submittedName>
        <fullName evidence="5">Bifunctional enoyl-CoA hydratase/phosphate acetyltransferase</fullName>
    </submittedName>
</protein>
<dbReference type="SUPFAM" id="SSF54637">
    <property type="entry name" value="Thioesterase/thiol ester dehydrase-isomerase"/>
    <property type="match status" value="1"/>
</dbReference>
<evidence type="ECO:0000313" key="6">
    <source>
        <dbReference type="Proteomes" id="UP001221189"/>
    </source>
</evidence>
<organism evidence="5 6">
    <name type="scientific">Roseateles albus</name>
    <dbReference type="NCBI Taxonomy" id="2987525"/>
    <lineage>
        <taxon>Bacteria</taxon>
        <taxon>Pseudomonadati</taxon>
        <taxon>Pseudomonadota</taxon>
        <taxon>Betaproteobacteria</taxon>
        <taxon>Burkholderiales</taxon>
        <taxon>Sphaerotilaceae</taxon>
        <taxon>Roseateles</taxon>
    </lineage>
</organism>
<sequence length="469" mass="49947">MNAPDLLRTEWMRNRTYDELALGQTARLVRTLKHSDIQAFALVSGDVNPAHLDAEYAEGTRFHGVIAHGMWGGALISSVLGNEFPGPGTIYMEQTLRFSRPVHVGDTLTIVLTVLEMFDDSGIVKLGCEANNQKGQTVISGLATVLAPRTRIERPRPALPEMHLFDAESRMNAWLSQIKLATPLRCAVVHPCSEDALRAALMGAERGLIEPWLIGPEARIRALAEQLDLSLQGCHFQATAHSHAAATQACKMAAEGQLDMLVQGSLSSDELLTALQANPALHCGRRLAHVYRFDIPSYAKPLFMSDAGINIRPDLDAKADIVRLAVGLAHANGLACPKVALLSAVETITERISSTLDAAALCKMAQRSQIAGAILDGPLAFDSAVNLDAARLQGLSDSAVAGDADILLAPDLESGSLLAKLLEYMAGAASCGVVLGARVPVAMSGRTDSMRTRLGSLALAAMATRVMPD</sequence>
<evidence type="ECO:0000256" key="1">
    <source>
        <dbReference type="ARBA" id="ARBA00022679"/>
    </source>
</evidence>
<dbReference type="CDD" id="cd03449">
    <property type="entry name" value="R_hydratase"/>
    <property type="match status" value="1"/>
</dbReference>
<evidence type="ECO:0000259" key="3">
    <source>
        <dbReference type="Pfam" id="PF01515"/>
    </source>
</evidence>
<dbReference type="SUPFAM" id="SSF53659">
    <property type="entry name" value="Isocitrate/Isopropylmalate dehydrogenase-like"/>
    <property type="match status" value="1"/>
</dbReference>
<proteinExistence type="predicted"/>
<dbReference type="InterPro" id="IPR029069">
    <property type="entry name" value="HotDog_dom_sf"/>
</dbReference>
<dbReference type="Gene3D" id="3.40.718.10">
    <property type="entry name" value="Isopropylmalate Dehydrogenase"/>
    <property type="match status" value="1"/>
</dbReference>
<accession>A0ABT5KG03</accession>
<comment type="caution">
    <text evidence="5">The sequence shown here is derived from an EMBL/GenBank/DDBJ whole genome shotgun (WGS) entry which is preliminary data.</text>
</comment>
<evidence type="ECO:0000313" key="5">
    <source>
        <dbReference type="EMBL" id="MDC8772857.1"/>
    </source>
</evidence>
<feature type="domain" description="MaoC-like" evidence="4">
    <location>
        <begin position="28"/>
        <end position="117"/>
    </location>
</feature>
<dbReference type="PRINTS" id="PR01483">
    <property type="entry name" value="FASYNTHASE"/>
</dbReference>
<dbReference type="Gene3D" id="3.10.129.10">
    <property type="entry name" value="Hotdog Thioesterase"/>
    <property type="match status" value="1"/>
</dbReference>
<dbReference type="RefSeq" id="WP_273601015.1">
    <property type="nucleotide sequence ID" value="NZ_JAQQXT010000008.1"/>
</dbReference>
<dbReference type="Pfam" id="PF01575">
    <property type="entry name" value="MaoC_dehydratas"/>
    <property type="match status" value="1"/>
</dbReference>
<dbReference type="Pfam" id="PF01515">
    <property type="entry name" value="PTA_PTB"/>
    <property type="match status" value="1"/>
</dbReference>
<name>A0ABT5KG03_9BURK</name>
<gene>
    <name evidence="5" type="ORF">PRZ03_14830</name>
</gene>
<dbReference type="PANTHER" id="PTHR43356">
    <property type="entry name" value="PHOSPHATE ACETYLTRANSFERASE"/>
    <property type="match status" value="1"/>
</dbReference>
<dbReference type="InterPro" id="IPR050500">
    <property type="entry name" value="Phos_Acetyltrans/Butyryltrans"/>
</dbReference>
<keyword evidence="1" id="KW-0808">Transferase</keyword>
<dbReference type="InterPro" id="IPR003965">
    <property type="entry name" value="Fatty_acid_synthase"/>
</dbReference>
<dbReference type="InterPro" id="IPR002539">
    <property type="entry name" value="MaoC-like_dom"/>
</dbReference>
<reference evidence="5 6" key="1">
    <citation type="submission" date="2022-10" db="EMBL/GenBank/DDBJ databases">
        <title>Paucibacter sp. hw1 Genome sequencing.</title>
        <authorList>
            <person name="Park S."/>
        </authorList>
    </citation>
    <scope>NUCLEOTIDE SEQUENCE [LARGE SCALE GENOMIC DNA]</scope>
    <source>
        <strain evidence="6">hw1</strain>
    </source>
</reference>
<feature type="domain" description="Phosphate acetyl/butaryl transferase" evidence="3">
    <location>
        <begin position="244"/>
        <end position="461"/>
    </location>
</feature>
<dbReference type="PANTHER" id="PTHR43356:SF2">
    <property type="entry name" value="PHOSPHATE ACETYLTRANSFERASE"/>
    <property type="match status" value="1"/>
</dbReference>
<evidence type="ECO:0000259" key="4">
    <source>
        <dbReference type="Pfam" id="PF01575"/>
    </source>
</evidence>
<dbReference type="NCBIfam" id="NF006045">
    <property type="entry name" value="PRK08190.1"/>
    <property type="match status" value="1"/>
</dbReference>
<keyword evidence="6" id="KW-1185">Reference proteome</keyword>